<gene>
    <name evidence="1" type="ORF">CAG99_03215</name>
</gene>
<organism evidence="1 2">
    <name type="scientific">Streptomyces marincola</name>
    <dbReference type="NCBI Taxonomy" id="2878388"/>
    <lineage>
        <taxon>Bacteria</taxon>
        <taxon>Bacillati</taxon>
        <taxon>Actinomycetota</taxon>
        <taxon>Actinomycetes</taxon>
        <taxon>Kitasatosporales</taxon>
        <taxon>Streptomycetaceae</taxon>
        <taxon>Streptomyces</taxon>
    </lineage>
</organism>
<dbReference type="KEGG" id="smao:CAG99_03215"/>
<dbReference type="EMBL" id="CP021121">
    <property type="protein sequence ID" value="ARQ67974.1"/>
    <property type="molecule type" value="Genomic_DNA"/>
</dbReference>
<dbReference type="Proteomes" id="UP000194218">
    <property type="component" value="Chromosome"/>
</dbReference>
<evidence type="ECO:0000313" key="2">
    <source>
        <dbReference type="Proteomes" id="UP000194218"/>
    </source>
</evidence>
<sequence>MASISTETRTPFTGLAEKVNDEVERLLGKPGSTSARVVRRWLSGEVAWPREHSRRALEALFGRSALDLGNRPCFVVTSSLG</sequence>
<keyword evidence="2" id="KW-1185">Reference proteome</keyword>
<name>A0A1W7CT36_9ACTN</name>
<evidence type="ECO:0000313" key="1">
    <source>
        <dbReference type="EMBL" id="ARQ67974.1"/>
    </source>
</evidence>
<protein>
    <submittedName>
        <fullName evidence="1">Uncharacterized protein</fullName>
    </submittedName>
</protein>
<accession>A0A1W7CT36</accession>
<proteinExistence type="predicted"/>
<dbReference type="AlphaFoldDB" id="A0A1W7CT36"/>
<reference evidence="1 2" key="1">
    <citation type="submission" date="2017-05" db="EMBL/GenBank/DDBJ databases">
        <title>Complete genome sequence of Streptomyces sp. SCSIO 03032 revealed the diverse biosynthetic pathways for its bioactive secondary metabolites.</title>
        <authorList>
            <person name="Ma L."/>
            <person name="Zhu Y."/>
            <person name="Zhang W."/>
            <person name="Zhang G."/>
            <person name="Tian X."/>
            <person name="Zhang S."/>
            <person name="Zhang C."/>
        </authorList>
    </citation>
    <scope>NUCLEOTIDE SEQUENCE [LARGE SCALE GENOMIC DNA]</scope>
    <source>
        <strain evidence="1 2">SCSIO 03032</strain>
    </source>
</reference>